<reference evidence="1 2" key="1">
    <citation type="journal article" date="2019" name="Commun. Biol.">
        <title>The bagworm genome reveals a unique fibroin gene that provides high tensile strength.</title>
        <authorList>
            <person name="Kono N."/>
            <person name="Nakamura H."/>
            <person name="Ohtoshi R."/>
            <person name="Tomita M."/>
            <person name="Numata K."/>
            <person name="Arakawa K."/>
        </authorList>
    </citation>
    <scope>NUCLEOTIDE SEQUENCE [LARGE SCALE GENOMIC DNA]</scope>
</reference>
<sequence>MKGNYKTSSSIYRKKHTKNQYLKQSEVIKPKTDKEIWRNFNDGVKPKTLKRQKRFLPFFNRQETTEQDSFLYRMINFLIKNRKNVLPIVSVMKEINTLVKSVNGELKHFTKETNNYIGTPAPTSSPVSFNLELGSNPHRNAFFKKLLGVGTQTDKLTVATSGGGLFG</sequence>
<accession>A0A4C1WUN8</accession>
<evidence type="ECO:0000313" key="2">
    <source>
        <dbReference type="Proteomes" id="UP000299102"/>
    </source>
</evidence>
<proteinExistence type="predicted"/>
<protein>
    <submittedName>
        <fullName evidence="1">Uncharacterized protein</fullName>
    </submittedName>
</protein>
<keyword evidence="2" id="KW-1185">Reference proteome</keyword>
<dbReference type="Proteomes" id="UP000299102">
    <property type="component" value="Unassembled WGS sequence"/>
</dbReference>
<evidence type="ECO:0000313" key="1">
    <source>
        <dbReference type="EMBL" id="GBP55246.1"/>
    </source>
</evidence>
<organism evidence="1 2">
    <name type="scientific">Eumeta variegata</name>
    <name type="common">Bagworm moth</name>
    <name type="synonym">Eumeta japonica</name>
    <dbReference type="NCBI Taxonomy" id="151549"/>
    <lineage>
        <taxon>Eukaryota</taxon>
        <taxon>Metazoa</taxon>
        <taxon>Ecdysozoa</taxon>
        <taxon>Arthropoda</taxon>
        <taxon>Hexapoda</taxon>
        <taxon>Insecta</taxon>
        <taxon>Pterygota</taxon>
        <taxon>Neoptera</taxon>
        <taxon>Endopterygota</taxon>
        <taxon>Lepidoptera</taxon>
        <taxon>Glossata</taxon>
        <taxon>Ditrysia</taxon>
        <taxon>Tineoidea</taxon>
        <taxon>Psychidae</taxon>
        <taxon>Oiketicinae</taxon>
        <taxon>Eumeta</taxon>
    </lineage>
</organism>
<comment type="caution">
    <text evidence="1">The sequence shown here is derived from an EMBL/GenBank/DDBJ whole genome shotgun (WGS) entry which is preliminary data.</text>
</comment>
<dbReference type="OrthoDB" id="199913at2759"/>
<gene>
    <name evidence="1" type="ORF">EVAR_24442_1</name>
</gene>
<dbReference type="AlphaFoldDB" id="A0A4C1WUN8"/>
<dbReference type="EMBL" id="BGZK01000664">
    <property type="protein sequence ID" value="GBP55246.1"/>
    <property type="molecule type" value="Genomic_DNA"/>
</dbReference>
<name>A0A4C1WUN8_EUMVA</name>